<evidence type="ECO:0000256" key="5">
    <source>
        <dbReference type="ARBA" id="ARBA00022750"/>
    </source>
</evidence>
<dbReference type="Pfam" id="PF01750">
    <property type="entry name" value="HycI"/>
    <property type="match status" value="1"/>
</dbReference>
<keyword evidence="8" id="KW-1185">Reference proteome</keyword>
<evidence type="ECO:0000256" key="3">
    <source>
        <dbReference type="ARBA" id="ARBA00022670"/>
    </source>
</evidence>
<organism evidence="7 8">
    <name type="scientific">Novosphingobium mangrovi</name>
    <name type="common">ex Hu et al. 2023</name>
    <dbReference type="NCBI Taxonomy" id="2930094"/>
    <lineage>
        <taxon>Bacteria</taxon>
        <taxon>Pseudomonadati</taxon>
        <taxon>Pseudomonadota</taxon>
        <taxon>Alphaproteobacteria</taxon>
        <taxon>Sphingomonadales</taxon>
        <taxon>Sphingomonadaceae</taxon>
        <taxon>Novosphingobium</taxon>
    </lineage>
</organism>
<keyword evidence="5" id="KW-0064">Aspartyl protease</keyword>
<dbReference type="PANTHER" id="PTHR30302">
    <property type="entry name" value="HYDROGENASE 1 MATURATION PROTEASE"/>
    <property type="match status" value="1"/>
</dbReference>
<dbReference type="NCBIfam" id="TIGR00072">
    <property type="entry name" value="hydrog_prot"/>
    <property type="match status" value="1"/>
</dbReference>
<gene>
    <name evidence="7" type="ORF">MTR65_11145</name>
</gene>
<dbReference type="PANTHER" id="PTHR30302:SF1">
    <property type="entry name" value="HYDROGENASE 2 MATURATION PROTEASE"/>
    <property type="match status" value="1"/>
</dbReference>
<comment type="similarity">
    <text evidence="1">Belongs to the peptidase A31 family.</text>
</comment>
<keyword evidence="6" id="KW-0378">Hydrolase</keyword>
<comment type="caution">
    <text evidence="7">The sequence shown here is derived from an EMBL/GenBank/DDBJ whole genome shotgun (WGS) entry which is preliminary data.</text>
</comment>
<evidence type="ECO:0000256" key="4">
    <source>
        <dbReference type="ARBA" id="ARBA00022723"/>
    </source>
</evidence>
<dbReference type="Proteomes" id="UP001162802">
    <property type="component" value="Unassembled WGS sequence"/>
</dbReference>
<dbReference type="CDD" id="cd06062">
    <property type="entry name" value="H2MP_MemB-H2up"/>
    <property type="match status" value="1"/>
</dbReference>
<dbReference type="RefSeq" id="WP_243800131.1">
    <property type="nucleotide sequence ID" value="NZ_JALHAT010000017.1"/>
</dbReference>
<dbReference type="NCBIfam" id="TIGR00140">
    <property type="entry name" value="hupD"/>
    <property type="match status" value="1"/>
</dbReference>
<dbReference type="SUPFAM" id="SSF53163">
    <property type="entry name" value="HybD-like"/>
    <property type="match status" value="1"/>
</dbReference>
<keyword evidence="3" id="KW-0645">Protease</keyword>
<proteinExistence type="inferred from homology"/>
<keyword evidence="2" id="KW-0533">Nickel</keyword>
<dbReference type="InterPro" id="IPR023430">
    <property type="entry name" value="Pept_HybD-like_dom_sf"/>
</dbReference>
<dbReference type="Gene3D" id="3.40.50.1450">
    <property type="entry name" value="HybD-like"/>
    <property type="match status" value="1"/>
</dbReference>
<evidence type="ECO:0000256" key="6">
    <source>
        <dbReference type="ARBA" id="ARBA00022801"/>
    </source>
</evidence>
<reference evidence="7" key="1">
    <citation type="submission" date="2022-03" db="EMBL/GenBank/DDBJ databases">
        <title>Identification of a novel bacterium isolated from mangrove sediments.</title>
        <authorList>
            <person name="Pan X."/>
        </authorList>
    </citation>
    <scope>NUCLEOTIDE SEQUENCE</scope>
    <source>
        <strain evidence="7">B2637</strain>
    </source>
</reference>
<evidence type="ECO:0000313" key="7">
    <source>
        <dbReference type="EMBL" id="MCJ1961238.1"/>
    </source>
</evidence>
<evidence type="ECO:0000256" key="2">
    <source>
        <dbReference type="ARBA" id="ARBA00022596"/>
    </source>
</evidence>
<dbReference type="InterPro" id="IPR004419">
    <property type="entry name" value="Pept_A31_hyd_express"/>
</dbReference>
<accession>A0ABT0ADG3</accession>
<dbReference type="EMBL" id="JALHAT010000017">
    <property type="protein sequence ID" value="MCJ1961238.1"/>
    <property type="molecule type" value="Genomic_DNA"/>
</dbReference>
<protein>
    <submittedName>
        <fullName evidence="7">HyaD/HybD family hydrogenase maturation endopeptidase</fullName>
    </submittedName>
</protein>
<evidence type="ECO:0000313" key="8">
    <source>
        <dbReference type="Proteomes" id="UP001162802"/>
    </source>
</evidence>
<dbReference type="InterPro" id="IPR000671">
    <property type="entry name" value="Peptidase_A31"/>
</dbReference>
<keyword evidence="4" id="KW-0479">Metal-binding</keyword>
<evidence type="ECO:0000256" key="1">
    <source>
        <dbReference type="ARBA" id="ARBA00006814"/>
    </source>
</evidence>
<dbReference type="PRINTS" id="PR00446">
    <property type="entry name" value="HYDRGNUPTAKE"/>
</dbReference>
<name>A0ABT0ADG3_9SPHN</name>
<sequence>MASPPDSTPSVLVLGIGNLLWADEGFGVRAVEHMHRLWAFPDNVRLIDGGTQGVYLVQNIREADILVVFDAVDYGLEPGTMKRVEGEEVPRFLGAKKVSLHQTGFQEVLMMAEMLGDPPAHQLLIGVQPVELEDYGGSLRPQVKDKIEPAIAMALDYLAGFGIVGERRTVPLGDAESIGSLEMVLERYEGERPDAEIAPRHGDDRVLGAGFVPPADFDAEMAELVSRMPLDAGDVAGGEGAR</sequence>